<evidence type="ECO:0000313" key="2">
    <source>
        <dbReference type="EMBL" id="ODN99310.1"/>
    </source>
</evidence>
<organism evidence="2 3">
    <name type="scientific">Cryptococcus amylolentus CBS 6273</name>
    <dbReference type="NCBI Taxonomy" id="1296118"/>
    <lineage>
        <taxon>Eukaryota</taxon>
        <taxon>Fungi</taxon>
        <taxon>Dikarya</taxon>
        <taxon>Basidiomycota</taxon>
        <taxon>Agaricomycotina</taxon>
        <taxon>Tremellomycetes</taxon>
        <taxon>Tremellales</taxon>
        <taxon>Cryptococcaceae</taxon>
        <taxon>Cryptococcus</taxon>
    </lineage>
</organism>
<evidence type="ECO:0000256" key="1">
    <source>
        <dbReference type="SAM" id="MobiDB-lite"/>
    </source>
</evidence>
<feature type="compositionally biased region" description="Polar residues" evidence="1">
    <location>
        <begin position="1"/>
        <end position="14"/>
    </location>
</feature>
<dbReference type="OrthoDB" id="2577619at2759"/>
<protein>
    <submittedName>
        <fullName evidence="2">Uncharacterized protein</fullName>
    </submittedName>
</protein>
<dbReference type="Proteomes" id="UP000095149">
    <property type="component" value="Unassembled WGS sequence"/>
</dbReference>
<proteinExistence type="predicted"/>
<dbReference type="AlphaFoldDB" id="A0A1E3JEK5"/>
<dbReference type="EMBL" id="MEKH01000012">
    <property type="protein sequence ID" value="ODN99310.1"/>
    <property type="molecule type" value="Genomic_DNA"/>
</dbReference>
<gene>
    <name evidence="2" type="ORF">I350_07476</name>
</gene>
<feature type="region of interest" description="Disordered" evidence="1">
    <location>
        <begin position="1"/>
        <end position="34"/>
    </location>
</feature>
<sequence>MTGATDNTASSASKDSQKTLFPPDSRISGVSSNGAKHTCYCAMHLKRGESDEPSWTGGIPMISNERRSARIHFSDREPTIFEFPCAGSAVILSFRDDESYDKEELIGTVTKAELSEMGLWPTYRDSFKTVTGLEYGFLVEGEFKNCFEGNPIMTIDRTKMTDQRTFKSCFNDFYDKHDPKSRSDSFRDDSSAGSESDRDDSRAGNESDWDDSRAGSESVRKSKRFFKRANDAIARLLH</sequence>
<feature type="region of interest" description="Disordered" evidence="1">
    <location>
        <begin position="179"/>
        <end position="219"/>
    </location>
</feature>
<reference evidence="2 3" key="1">
    <citation type="submission" date="2016-06" db="EMBL/GenBank/DDBJ databases">
        <title>Evolution of pathogenesis and genome organization in the Tremellales.</title>
        <authorList>
            <person name="Cuomo C."/>
            <person name="Litvintseva A."/>
            <person name="Heitman J."/>
            <person name="Chen Y."/>
            <person name="Sun S."/>
            <person name="Springer D."/>
            <person name="Dromer F."/>
            <person name="Young S."/>
            <person name="Zeng Q."/>
            <person name="Chapman S."/>
            <person name="Gujja S."/>
            <person name="Saif S."/>
            <person name="Birren B."/>
        </authorList>
    </citation>
    <scope>NUCLEOTIDE SEQUENCE [LARGE SCALE GENOMIC DNA]</scope>
    <source>
        <strain evidence="2 3">CBS 6273</strain>
    </source>
</reference>
<comment type="caution">
    <text evidence="2">The sequence shown here is derived from an EMBL/GenBank/DDBJ whole genome shotgun (WGS) entry which is preliminary data.</text>
</comment>
<evidence type="ECO:0000313" key="3">
    <source>
        <dbReference type="Proteomes" id="UP000095149"/>
    </source>
</evidence>
<name>A0A1E3JEK5_9TREE</name>
<accession>A0A1E3JEK5</accession>